<dbReference type="Proteomes" id="UP000823960">
    <property type="component" value="Unassembled WGS sequence"/>
</dbReference>
<protein>
    <submittedName>
        <fullName evidence="2">PAS domain-containing protein</fullName>
    </submittedName>
</protein>
<accession>A0A9D1T4Y6</accession>
<dbReference type="InterPro" id="IPR036388">
    <property type="entry name" value="WH-like_DNA-bd_sf"/>
</dbReference>
<dbReference type="NCBIfam" id="TIGR00229">
    <property type="entry name" value="sensory_box"/>
    <property type="match status" value="1"/>
</dbReference>
<dbReference type="CDD" id="cd00130">
    <property type="entry name" value="PAS"/>
    <property type="match status" value="2"/>
</dbReference>
<dbReference type="InterPro" id="IPR000014">
    <property type="entry name" value="PAS"/>
</dbReference>
<gene>
    <name evidence="2" type="ORF">IAD28_06045</name>
</gene>
<dbReference type="Gene3D" id="3.30.450.20">
    <property type="entry name" value="PAS domain"/>
    <property type="match status" value="2"/>
</dbReference>
<dbReference type="Gene3D" id="1.10.10.10">
    <property type="entry name" value="Winged helix-like DNA-binding domain superfamily/Winged helix DNA-binding domain"/>
    <property type="match status" value="1"/>
</dbReference>
<dbReference type="SMART" id="SM00086">
    <property type="entry name" value="PAC"/>
    <property type="match status" value="2"/>
</dbReference>
<dbReference type="EMBL" id="DVOL01000088">
    <property type="protein sequence ID" value="HIV11234.1"/>
    <property type="molecule type" value="Genomic_DNA"/>
</dbReference>
<dbReference type="InterPro" id="IPR035965">
    <property type="entry name" value="PAS-like_dom_sf"/>
</dbReference>
<dbReference type="InterPro" id="IPR001610">
    <property type="entry name" value="PAC"/>
</dbReference>
<name>A0A9D1T4Y6_9FIRM</name>
<dbReference type="InterPro" id="IPR013655">
    <property type="entry name" value="PAS_fold_3"/>
</dbReference>
<reference evidence="2" key="2">
    <citation type="journal article" date="2021" name="PeerJ">
        <title>Extensive microbial diversity within the chicken gut microbiome revealed by metagenomics and culture.</title>
        <authorList>
            <person name="Gilroy R."/>
            <person name="Ravi A."/>
            <person name="Getino M."/>
            <person name="Pursley I."/>
            <person name="Horton D.L."/>
            <person name="Alikhan N.F."/>
            <person name="Baker D."/>
            <person name="Gharbi K."/>
            <person name="Hall N."/>
            <person name="Watson M."/>
            <person name="Adriaenssens E.M."/>
            <person name="Foster-Nyarko E."/>
            <person name="Jarju S."/>
            <person name="Secka A."/>
            <person name="Antonio M."/>
            <person name="Oren A."/>
            <person name="Chaudhuri R.R."/>
            <person name="La Ragione R."/>
            <person name="Hildebrand F."/>
            <person name="Pallen M.J."/>
        </authorList>
    </citation>
    <scope>NUCLEOTIDE SEQUENCE</scope>
    <source>
        <strain evidence="2">1370</strain>
    </source>
</reference>
<dbReference type="PROSITE" id="PS50112">
    <property type="entry name" value="PAS"/>
    <property type="match status" value="1"/>
</dbReference>
<dbReference type="SUPFAM" id="SSF55785">
    <property type="entry name" value="PYP-like sensor domain (PAS domain)"/>
    <property type="match status" value="2"/>
</dbReference>
<dbReference type="Pfam" id="PF13426">
    <property type="entry name" value="PAS_9"/>
    <property type="match status" value="1"/>
</dbReference>
<organism evidence="2 3">
    <name type="scientific">Candidatus Faeciplasma avium</name>
    <dbReference type="NCBI Taxonomy" id="2840798"/>
    <lineage>
        <taxon>Bacteria</taxon>
        <taxon>Bacillati</taxon>
        <taxon>Bacillota</taxon>
        <taxon>Clostridia</taxon>
        <taxon>Eubacteriales</taxon>
        <taxon>Oscillospiraceae</taxon>
        <taxon>Oscillospiraceae incertae sedis</taxon>
        <taxon>Candidatus Faeciplasma</taxon>
    </lineage>
</organism>
<sequence length="673" mass="76715">MKNLPSDNNLPINIDLPLANRLSGLRQYALEPFVRILFAGESLLLLLGISREELVGSQRDLYSLRVHPDDIGRYNRLIAGLLSGEASLCAEYRLLKSDGSSVYVRDSAVCERLPNGELIGTSVLTDITDIKMENRTLSMLGDAIPCGLLNYTCEKQPRITYINDGMIKLLRFGRHEKAELDYLEMYKSNIFLMVPMEERQRFSKYLSRVMSSDSPIAGEMTLLRCDGTRAHVFGWVAKRVGENGEQEFQSVCMDITDRYRSRREAENGRYIKALAEVYDKIFEFNLDTNTLKCLYSDQSSPFKSFEGIAMLMDDAIDRWLLGSVKADDQKSVGEFFRAFREKRLYQRDAKPPQIAYHAKSRDGSFRQYTGVFIKADESVSYFCCRQSQTPIGTETKPDGDILKEGVRDLVTGFSDGIAAFEITPGGLVKPLFAGENVCEFFGYTSEEWLPLTKSYTPVESFVSRSEASYEDFLMLLKNGEAEFTYFDYRTETRRKIKAVCSQRETSAASSRYVLLYALHSLSEGSSGREEREEHHVFIRTFGYFDVFVDDIPIAFRNKKSKELLALLVDRRGGYITSEEAIGFLWEEEPVSPMTLSRYRKVALRLKNTLEEYGIPDIVEAVDGKRRLVASRVRCDLYDYLSGKEEYSQSFKGSYLTNYSWGETTLGELAGKEM</sequence>
<proteinExistence type="predicted"/>
<evidence type="ECO:0000259" key="1">
    <source>
        <dbReference type="PROSITE" id="PS50112"/>
    </source>
</evidence>
<reference evidence="2" key="1">
    <citation type="submission" date="2020-10" db="EMBL/GenBank/DDBJ databases">
        <authorList>
            <person name="Gilroy R."/>
        </authorList>
    </citation>
    <scope>NUCLEOTIDE SEQUENCE</scope>
    <source>
        <strain evidence="2">1370</strain>
    </source>
</reference>
<feature type="domain" description="PAS" evidence="1">
    <location>
        <begin position="35"/>
        <end position="85"/>
    </location>
</feature>
<comment type="caution">
    <text evidence="2">The sequence shown here is derived from an EMBL/GenBank/DDBJ whole genome shotgun (WGS) entry which is preliminary data.</text>
</comment>
<dbReference type="AlphaFoldDB" id="A0A9D1T4Y6"/>
<evidence type="ECO:0000313" key="2">
    <source>
        <dbReference type="EMBL" id="HIV11234.1"/>
    </source>
</evidence>
<evidence type="ECO:0000313" key="3">
    <source>
        <dbReference type="Proteomes" id="UP000823960"/>
    </source>
</evidence>
<dbReference type="Pfam" id="PF08447">
    <property type="entry name" value="PAS_3"/>
    <property type="match status" value="1"/>
</dbReference>